<feature type="domain" description="Protein kinase" evidence="1">
    <location>
        <begin position="1"/>
        <end position="83"/>
    </location>
</feature>
<organism evidence="2 3">
    <name type="scientific">Gonium pectorale</name>
    <name type="common">Green alga</name>
    <dbReference type="NCBI Taxonomy" id="33097"/>
    <lineage>
        <taxon>Eukaryota</taxon>
        <taxon>Viridiplantae</taxon>
        <taxon>Chlorophyta</taxon>
        <taxon>core chlorophytes</taxon>
        <taxon>Chlorophyceae</taxon>
        <taxon>CS clade</taxon>
        <taxon>Chlamydomonadales</taxon>
        <taxon>Volvocaceae</taxon>
        <taxon>Gonium</taxon>
    </lineage>
</organism>
<dbReference type="Gene3D" id="1.10.510.10">
    <property type="entry name" value="Transferase(Phosphotransferase) domain 1"/>
    <property type="match status" value="1"/>
</dbReference>
<dbReference type="PANTHER" id="PTHR44329">
    <property type="entry name" value="SERINE/THREONINE-PROTEIN KINASE TNNI3K-RELATED"/>
    <property type="match status" value="1"/>
</dbReference>
<reference evidence="3" key="1">
    <citation type="journal article" date="2016" name="Nat. Commun.">
        <title>The Gonium pectorale genome demonstrates co-option of cell cycle regulation during the evolution of multicellularity.</title>
        <authorList>
            <person name="Hanschen E.R."/>
            <person name="Marriage T.N."/>
            <person name="Ferris P.J."/>
            <person name="Hamaji T."/>
            <person name="Toyoda A."/>
            <person name="Fujiyama A."/>
            <person name="Neme R."/>
            <person name="Noguchi H."/>
            <person name="Minakuchi Y."/>
            <person name="Suzuki M."/>
            <person name="Kawai-Toyooka H."/>
            <person name="Smith D.R."/>
            <person name="Sparks H."/>
            <person name="Anderson J."/>
            <person name="Bakaric R."/>
            <person name="Luria V."/>
            <person name="Karger A."/>
            <person name="Kirschner M.W."/>
            <person name="Durand P.M."/>
            <person name="Michod R.E."/>
            <person name="Nozaki H."/>
            <person name="Olson B.J."/>
        </authorList>
    </citation>
    <scope>NUCLEOTIDE SEQUENCE [LARGE SCALE GENOMIC DNA]</scope>
    <source>
        <strain evidence="3">NIES-2863</strain>
    </source>
</reference>
<dbReference type="SUPFAM" id="SSF56112">
    <property type="entry name" value="Protein kinase-like (PK-like)"/>
    <property type="match status" value="1"/>
</dbReference>
<dbReference type="InterPro" id="IPR011009">
    <property type="entry name" value="Kinase-like_dom_sf"/>
</dbReference>
<dbReference type="InterPro" id="IPR001245">
    <property type="entry name" value="Ser-Thr/Tyr_kinase_cat_dom"/>
</dbReference>
<gene>
    <name evidence="2" type="ORF">GPECTOR_32g508</name>
</gene>
<keyword evidence="3" id="KW-1185">Reference proteome</keyword>
<dbReference type="GO" id="GO:0004674">
    <property type="term" value="F:protein serine/threonine kinase activity"/>
    <property type="evidence" value="ECO:0007669"/>
    <property type="project" value="TreeGrafter"/>
</dbReference>
<dbReference type="Pfam" id="PF07714">
    <property type="entry name" value="PK_Tyr_Ser-Thr"/>
    <property type="match status" value="1"/>
</dbReference>
<comment type="caution">
    <text evidence="2">The sequence shown here is derived from an EMBL/GenBank/DDBJ whole genome shotgun (WGS) entry which is preliminary data.</text>
</comment>
<dbReference type="InterPro" id="IPR000719">
    <property type="entry name" value="Prot_kinase_dom"/>
</dbReference>
<dbReference type="STRING" id="33097.A0A150GE86"/>
<sequence length="92" mass="10581">MHAQDIYALGVILWEMLTGQRPWQGVDLMQMAYKITILHERLPLDIMPLGRCPFKLRALIESCWEPEPARRPAAHEVAKELAMQLASLKEDV</sequence>
<dbReference type="EMBL" id="LSYV01000033">
    <property type="protein sequence ID" value="KXZ47895.1"/>
    <property type="molecule type" value="Genomic_DNA"/>
</dbReference>
<dbReference type="AlphaFoldDB" id="A0A150GE86"/>
<evidence type="ECO:0000259" key="1">
    <source>
        <dbReference type="PROSITE" id="PS50011"/>
    </source>
</evidence>
<accession>A0A150GE86</accession>
<dbReference type="PROSITE" id="PS50011">
    <property type="entry name" value="PROTEIN_KINASE_DOM"/>
    <property type="match status" value="1"/>
</dbReference>
<dbReference type="OrthoDB" id="339325at2759"/>
<evidence type="ECO:0000313" key="2">
    <source>
        <dbReference type="EMBL" id="KXZ47895.1"/>
    </source>
</evidence>
<evidence type="ECO:0000313" key="3">
    <source>
        <dbReference type="Proteomes" id="UP000075714"/>
    </source>
</evidence>
<dbReference type="GO" id="GO:0005524">
    <property type="term" value="F:ATP binding"/>
    <property type="evidence" value="ECO:0007669"/>
    <property type="project" value="InterPro"/>
</dbReference>
<name>A0A150GE86_GONPE</name>
<dbReference type="Proteomes" id="UP000075714">
    <property type="component" value="Unassembled WGS sequence"/>
</dbReference>
<dbReference type="InterPro" id="IPR051681">
    <property type="entry name" value="Ser/Thr_Kinases-Pseudokinases"/>
</dbReference>
<proteinExistence type="predicted"/>
<protein>
    <recommendedName>
        <fullName evidence="1">Protein kinase domain-containing protein</fullName>
    </recommendedName>
</protein>
<dbReference type="PANTHER" id="PTHR44329:SF214">
    <property type="entry name" value="PROTEIN KINASE DOMAIN-CONTAINING PROTEIN"/>
    <property type="match status" value="1"/>
</dbReference>